<evidence type="ECO:0000256" key="4">
    <source>
        <dbReference type="ARBA" id="ARBA00022679"/>
    </source>
</evidence>
<evidence type="ECO:0000313" key="11">
    <source>
        <dbReference type="Proteomes" id="UP000070687"/>
    </source>
</evidence>
<reference evidence="10 11" key="1">
    <citation type="submission" date="2016-01" db="EMBL/GenBank/DDBJ databases">
        <authorList>
            <person name="Oliw E.H."/>
        </authorList>
    </citation>
    <scope>NUCLEOTIDE SEQUENCE [LARGE SCALE GENOMIC DNA]</scope>
    <source>
        <strain evidence="10 11">PSS_7772B</strain>
    </source>
</reference>
<comment type="catalytic activity">
    <reaction evidence="1">
        <text>6-hydroxymethyl-7,8-dihydropterin + ATP = (7,8-dihydropterin-6-yl)methyl diphosphate + AMP + H(+)</text>
        <dbReference type="Rhea" id="RHEA:11412"/>
        <dbReference type="ChEBI" id="CHEBI:15378"/>
        <dbReference type="ChEBI" id="CHEBI:30616"/>
        <dbReference type="ChEBI" id="CHEBI:44841"/>
        <dbReference type="ChEBI" id="CHEBI:72950"/>
        <dbReference type="ChEBI" id="CHEBI:456215"/>
        <dbReference type="EC" id="2.7.6.3"/>
    </reaction>
</comment>
<proteinExistence type="predicted"/>
<keyword evidence="5" id="KW-0547">Nucleotide-binding</keyword>
<dbReference type="GO" id="GO:0003848">
    <property type="term" value="F:2-amino-4-hydroxy-6-hydroxymethyldihydropteridine diphosphokinase activity"/>
    <property type="evidence" value="ECO:0007669"/>
    <property type="project" value="UniProtKB-EC"/>
</dbReference>
<comment type="pathway">
    <text evidence="2">Cofactor biosynthesis; tetrahydrofolate biosynthesis; 2-amino-4-hydroxy-6-hydroxymethyl-7,8-dihydropteridine diphosphate from 7,8-dihydroneopterin triphosphate: step 4/4.</text>
</comment>
<dbReference type="NCBIfam" id="TIGR01498">
    <property type="entry name" value="folK"/>
    <property type="match status" value="1"/>
</dbReference>
<sequence length="174" mass="19886">MALFFGGNMISSAYISVGSNIGDRLLNLRQAVSLLKQNSHISNIIVSSVYETEPVGDVVQDSFYNIALRLDTDLTAFELLDFIHDIEQRLHRKRIVRWGPRTIDLDIIDFGGQTIKSENLTIPHKERDNRRFVLVPLLEISADDANYHELIQDKLNKTSDTNWINIIESSEVFN</sequence>
<evidence type="ECO:0000256" key="5">
    <source>
        <dbReference type="ARBA" id="ARBA00022741"/>
    </source>
</evidence>
<organism evidence="10 11">
    <name type="scientific">Gardnerella vaginalis</name>
    <dbReference type="NCBI Taxonomy" id="2702"/>
    <lineage>
        <taxon>Bacteria</taxon>
        <taxon>Bacillati</taxon>
        <taxon>Actinomycetota</taxon>
        <taxon>Actinomycetes</taxon>
        <taxon>Bifidobacteriales</taxon>
        <taxon>Bifidobacteriaceae</taxon>
        <taxon>Gardnerella</taxon>
    </lineage>
</organism>
<protein>
    <recommendedName>
        <fullName evidence="3">2-amino-4-hydroxy-6-hydroxymethyldihydropteridine diphosphokinase</fullName>
        <ecNumber evidence="3">2.7.6.3</ecNumber>
    </recommendedName>
</protein>
<dbReference type="GO" id="GO:0046654">
    <property type="term" value="P:tetrahydrofolate biosynthetic process"/>
    <property type="evidence" value="ECO:0007669"/>
    <property type="project" value="UniProtKB-UniPathway"/>
</dbReference>
<evidence type="ECO:0000256" key="2">
    <source>
        <dbReference type="ARBA" id="ARBA00005051"/>
    </source>
</evidence>
<name>A0A133NS07_GARVA</name>
<dbReference type="Pfam" id="PF01288">
    <property type="entry name" value="HPPK"/>
    <property type="match status" value="1"/>
</dbReference>
<evidence type="ECO:0000256" key="1">
    <source>
        <dbReference type="ARBA" id="ARBA00000198"/>
    </source>
</evidence>
<evidence type="ECO:0000256" key="7">
    <source>
        <dbReference type="ARBA" id="ARBA00022840"/>
    </source>
</evidence>
<evidence type="ECO:0000256" key="6">
    <source>
        <dbReference type="ARBA" id="ARBA00022777"/>
    </source>
</evidence>
<dbReference type="PATRIC" id="fig|2702.100.peg.1202"/>
<evidence type="ECO:0000259" key="9">
    <source>
        <dbReference type="PROSITE" id="PS00794"/>
    </source>
</evidence>
<dbReference type="PROSITE" id="PS00794">
    <property type="entry name" value="HPPK"/>
    <property type="match status" value="1"/>
</dbReference>
<dbReference type="Gene3D" id="3.30.70.560">
    <property type="entry name" value="7,8-Dihydro-6-hydroxymethylpterin-pyrophosphokinase HPPK"/>
    <property type="match status" value="1"/>
</dbReference>
<evidence type="ECO:0000256" key="8">
    <source>
        <dbReference type="ARBA" id="ARBA00022909"/>
    </source>
</evidence>
<dbReference type="GO" id="GO:0046656">
    <property type="term" value="P:folic acid biosynthetic process"/>
    <property type="evidence" value="ECO:0007669"/>
    <property type="project" value="UniProtKB-KW"/>
</dbReference>
<dbReference type="InterPro" id="IPR000550">
    <property type="entry name" value="Hppk"/>
</dbReference>
<dbReference type="PANTHER" id="PTHR43071">
    <property type="entry name" value="2-AMINO-4-HYDROXY-6-HYDROXYMETHYLDIHYDROPTERIDINE PYROPHOSPHOKINASE"/>
    <property type="match status" value="1"/>
</dbReference>
<gene>
    <name evidence="10" type="ORF">HMPREF3208_01216</name>
</gene>
<dbReference type="SUPFAM" id="SSF55083">
    <property type="entry name" value="6-hydroxymethyl-7,8-dihydropterin pyrophosphokinase, HPPK"/>
    <property type="match status" value="1"/>
</dbReference>
<dbReference type="UniPathway" id="UPA00077">
    <property type="reaction ID" value="UER00155"/>
</dbReference>
<dbReference type="PANTHER" id="PTHR43071:SF1">
    <property type="entry name" value="2-AMINO-4-HYDROXY-6-HYDROXYMETHYLDIHYDROPTERIDINE PYROPHOSPHOKINASE"/>
    <property type="match status" value="1"/>
</dbReference>
<accession>A0A133NS07</accession>
<evidence type="ECO:0000313" key="10">
    <source>
        <dbReference type="EMBL" id="KXA19092.1"/>
    </source>
</evidence>
<dbReference type="EMBL" id="LRQB01000078">
    <property type="protein sequence ID" value="KXA19092.1"/>
    <property type="molecule type" value="Genomic_DNA"/>
</dbReference>
<dbReference type="InterPro" id="IPR035907">
    <property type="entry name" value="Hppk_sf"/>
</dbReference>
<keyword evidence="8" id="KW-0289">Folate biosynthesis</keyword>
<evidence type="ECO:0000256" key="3">
    <source>
        <dbReference type="ARBA" id="ARBA00013253"/>
    </source>
</evidence>
<dbReference type="EC" id="2.7.6.3" evidence="3"/>
<dbReference type="AlphaFoldDB" id="A0A133NS07"/>
<keyword evidence="6 10" id="KW-0418">Kinase</keyword>
<keyword evidence="7" id="KW-0067">ATP-binding</keyword>
<keyword evidence="4" id="KW-0808">Transferase</keyword>
<comment type="caution">
    <text evidence="10">The sequence shown here is derived from an EMBL/GenBank/DDBJ whole genome shotgun (WGS) entry which is preliminary data.</text>
</comment>
<dbReference type="CDD" id="cd00483">
    <property type="entry name" value="HPPK"/>
    <property type="match status" value="1"/>
</dbReference>
<dbReference type="GO" id="GO:0016301">
    <property type="term" value="F:kinase activity"/>
    <property type="evidence" value="ECO:0007669"/>
    <property type="project" value="UniProtKB-KW"/>
</dbReference>
<dbReference type="Proteomes" id="UP000070687">
    <property type="component" value="Unassembled WGS sequence"/>
</dbReference>
<dbReference type="GO" id="GO:0005524">
    <property type="term" value="F:ATP binding"/>
    <property type="evidence" value="ECO:0007669"/>
    <property type="project" value="UniProtKB-KW"/>
</dbReference>
<feature type="domain" description="7,8-dihydro-6-hydroxymethylpterin-pyrophosphokinase" evidence="9">
    <location>
        <begin position="97"/>
        <end position="108"/>
    </location>
</feature>